<dbReference type="Proteomes" id="UP000293865">
    <property type="component" value="Unassembled WGS sequence"/>
</dbReference>
<dbReference type="InterPro" id="IPR036962">
    <property type="entry name" value="Glyco_hydro_3_N_sf"/>
</dbReference>
<dbReference type="SUPFAM" id="SSF51445">
    <property type="entry name" value="(Trans)glycosidases"/>
    <property type="match status" value="1"/>
</dbReference>
<evidence type="ECO:0000259" key="7">
    <source>
        <dbReference type="Pfam" id="PF00933"/>
    </source>
</evidence>
<keyword evidence="4" id="KW-0732">Signal</keyword>
<feature type="domain" description="Glycoside hydrolase family 3 C-terminal" evidence="8">
    <location>
        <begin position="447"/>
        <end position="577"/>
    </location>
</feature>
<dbReference type="Pfam" id="PF00933">
    <property type="entry name" value="Glyco_hydro_3"/>
    <property type="match status" value="1"/>
</dbReference>
<dbReference type="PANTHER" id="PTHR30620:SF16">
    <property type="entry name" value="LYSOSOMAL BETA GLUCOSIDASE"/>
    <property type="match status" value="1"/>
</dbReference>
<dbReference type="EMBL" id="SDPN01000033">
    <property type="protein sequence ID" value="RXZ68062.1"/>
    <property type="molecule type" value="Genomic_DNA"/>
</dbReference>
<accession>A0A4Q2KW59</accession>
<reference evidence="9 10" key="1">
    <citation type="submission" date="2019-01" db="EMBL/GenBank/DDBJ databases">
        <title>Agromyces.</title>
        <authorList>
            <person name="Li J."/>
        </authorList>
    </citation>
    <scope>NUCLEOTIDE SEQUENCE [LARGE SCALE GENOMIC DNA]</scope>
    <source>
        <strain evidence="9 10">DSM 15934</strain>
    </source>
</reference>
<keyword evidence="10" id="KW-1185">Reference proteome</keyword>
<evidence type="ECO:0000256" key="5">
    <source>
        <dbReference type="ARBA" id="ARBA00022801"/>
    </source>
</evidence>
<sequence>MSTSQAAQYPYQDSSVPTDRRVEDLLSRMTLQDKAGLMFQPLAPMTMDLEEQGMFNSPSLRAILDSRINHVNILQGSTAREIAQWHNLIQREALKTPLGIPFTVSSDPRHSFSDNPAAALIAGPFSQWPEPLGFGALDDPELTERFADTVRREYLATGIRLALHPQIDLATDPRWARASGTFGESANVAGRLGAAYVRGLRGDGGSTKSVSSMVKHFPGGGPQLDGEDPHFEYGREQVYPGGQFDLHLQPFLDVFAAGATQVMPYYGMPVGTEYEEVGFSFNKGIVTGLLREKLGFDGIVCTDWGILSRTFWGVEHLSVEERMVKALDAGVDQFGGDSEPSILVKLVNSGAVAEARLDVSVRRLLREKFELGLFDDARFVDVDAADALVGAADALEAGLAAQMAAHVVLKNAEGVAHLPLSGQPKLYVEGVDPQTFTGWAHIVPSPDEADVAIIRTVAPWEQRGKPGELESFFHAGSLEFHDAELEHLRDIARRVPTIVDVYLDRPAILAPVADVASALTVNFGASAEAFAAILFGASQPKGKLPFDIPSSMAAVEASRPDVPFDTAEPTYRFGDGLRFDAWAPAERPDLSSTSIRMN</sequence>
<evidence type="ECO:0000256" key="4">
    <source>
        <dbReference type="ARBA" id="ARBA00022729"/>
    </source>
</evidence>
<evidence type="ECO:0000256" key="3">
    <source>
        <dbReference type="ARBA" id="ARBA00012744"/>
    </source>
</evidence>
<dbReference type="InterPro" id="IPR017853">
    <property type="entry name" value="GH"/>
</dbReference>
<evidence type="ECO:0000256" key="1">
    <source>
        <dbReference type="ARBA" id="ARBA00000448"/>
    </source>
</evidence>
<organism evidence="9 10">
    <name type="scientific">Agromyces albus</name>
    <dbReference type="NCBI Taxonomy" id="205332"/>
    <lineage>
        <taxon>Bacteria</taxon>
        <taxon>Bacillati</taxon>
        <taxon>Actinomycetota</taxon>
        <taxon>Actinomycetes</taxon>
        <taxon>Micrococcales</taxon>
        <taxon>Microbacteriaceae</taxon>
        <taxon>Agromyces</taxon>
    </lineage>
</organism>
<evidence type="ECO:0000256" key="2">
    <source>
        <dbReference type="ARBA" id="ARBA00005336"/>
    </source>
</evidence>
<comment type="catalytic activity">
    <reaction evidence="1">
        <text>Hydrolysis of terminal, non-reducing beta-D-glucosyl residues with release of beta-D-glucose.</text>
        <dbReference type="EC" id="3.2.1.21"/>
    </reaction>
</comment>
<evidence type="ECO:0000313" key="10">
    <source>
        <dbReference type="Proteomes" id="UP000293865"/>
    </source>
</evidence>
<keyword evidence="6" id="KW-0326">Glycosidase</keyword>
<evidence type="ECO:0000259" key="8">
    <source>
        <dbReference type="Pfam" id="PF01915"/>
    </source>
</evidence>
<dbReference type="Gene3D" id="3.40.50.1700">
    <property type="entry name" value="Glycoside hydrolase family 3 C-terminal domain"/>
    <property type="match status" value="1"/>
</dbReference>
<dbReference type="OrthoDB" id="3187421at2"/>
<feature type="domain" description="Glycoside hydrolase family 3 N-terminal" evidence="7">
    <location>
        <begin position="80"/>
        <end position="366"/>
    </location>
</feature>
<evidence type="ECO:0000256" key="6">
    <source>
        <dbReference type="ARBA" id="ARBA00023295"/>
    </source>
</evidence>
<dbReference type="GO" id="GO:0009251">
    <property type="term" value="P:glucan catabolic process"/>
    <property type="evidence" value="ECO:0007669"/>
    <property type="project" value="TreeGrafter"/>
</dbReference>
<dbReference type="EC" id="3.2.1.21" evidence="3"/>
<dbReference type="InterPro" id="IPR051915">
    <property type="entry name" value="Cellulose_Degrad_GH3"/>
</dbReference>
<dbReference type="PANTHER" id="PTHR30620">
    <property type="entry name" value="PERIPLASMIC BETA-GLUCOSIDASE-RELATED"/>
    <property type="match status" value="1"/>
</dbReference>
<dbReference type="Gene3D" id="3.20.20.300">
    <property type="entry name" value="Glycoside hydrolase, family 3, N-terminal domain"/>
    <property type="match status" value="1"/>
</dbReference>
<comment type="similarity">
    <text evidence="2">Belongs to the glycosyl hydrolase 3 family.</text>
</comment>
<dbReference type="AlphaFoldDB" id="A0A4Q2KW59"/>
<dbReference type="InterPro" id="IPR002772">
    <property type="entry name" value="Glyco_hydro_3_C"/>
</dbReference>
<dbReference type="SUPFAM" id="SSF52279">
    <property type="entry name" value="Beta-D-glucan exohydrolase, C-terminal domain"/>
    <property type="match status" value="1"/>
</dbReference>
<protein>
    <recommendedName>
        <fullName evidence="3">beta-glucosidase</fullName>
        <ecNumber evidence="3">3.2.1.21</ecNumber>
    </recommendedName>
</protein>
<dbReference type="Pfam" id="PF01915">
    <property type="entry name" value="Glyco_hydro_3_C"/>
    <property type="match status" value="1"/>
</dbReference>
<keyword evidence="5 9" id="KW-0378">Hydrolase</keyword>
<dbReference type="GO" id="GO:0008422">
    <property type="term" value="F:beta-glucosidase activity"/>
    <property type="evidence" value="ECO:0007669"/>
    <property type="project" value="UniProtKB-EC"/>
</dbReference>
<dbReference type="PRINTS" id="PR00133">
    <property type="entry name" value="GLHYDRLASE3"/>
</dbReference>
<dbReference type="InterPro" id="IPR001764">
    <property type="entry name" value="Glyco_hydro_3_N"/>
</dbReference>
<comment type="caution">
    <text evidence="9">The sequence shown here is derived from an EMBL/GenBank/DDBJ whole genome shotgun (WGS) entry which is preliminary data.</text>
</comment>
<dbReference type="RefSeq" id="WP_129521703.1">
    <property type="nucleotide sequence ID" value="NZ_SDPN01000033.1"/>
</dbReference>
<evidence type="ECO:0000313" key="9">
    <source>
        <dbReference type="EMBL" id="RXZ68062.1"/>
    </source>
</evidence>
<gene>
    <name evidence="9" type="ORF">ESP51_15000</name>
</gene>
<dbReference type="InterPro" id="IPR036881">
    <property type="entry name" value="Glyco_hydro_3_C_sf"/>
</dbReference>
<name>A0A4Q2KW59_9MICO</name>
<proteinExistence type="inferred from homology"/>